<dbReference type="OrthoDB" id="1489814at2"/>
<gene>
    <name evidence="1" type="ordered locus">Halhy_1645</name>
</gene>
<proteinExistence type="predicted"/>
<reference evidence="1 2" key="1">
    <citation type="journal article" date="2011" name="Stand. Genomic Sci.">
        <title>Complete genome sequence of Haliscomenobacter hydrossis type strain (O).</title>
        <authorList>
            <consortium name="US DOE Joint Genome Institute (JGI-PGF)"/>
            <person name="Daligault H."/>
            <person name="Lapidus A."/>
            <person name="Zeytun A."/>
            <person name="Nolan M."/>
            <person name="Lucas S."/>
            <person name="Del Rio T.G."/>
            <person name="Tice H."/>
            <person name="Cheng J.F."/>
            <person name="Tapia R."/>
            <person name="Han C."/>
            <person name="Goodwin L."/>
            <person name="Pitluck S."/>
            <person name="Liolios K."/>
            <person name="Pagani I."/>
            <person name="Ivanova N."/>
            <person name="Huntemann M."/>
            <person name="Mavromatis K."/>
            <person name="Mikhailova N."/>
            <person name="Pati A."/>
            <person name="Chen A."/>
            <person name="Palaniappan K."/>
            <person name="Land M."/>
            <person name="Hauser L."/>
            <person name="Brambilla E.M."/>
            <person name="Rohde M."/>
            <person name="Verbarg S."/>
            <person name="Goker M."/>
            <person name="Bristow J."/>
            <person name="Eisen J.A."/>
            <person name="Markowitz V."/>
            <person name="Hugenholtz P."/>
            <person name="Kyrpides N.C."/>
            <person name="Klenk H.P."/>
            <person name="Woyke T."/>
        </authorList>
    </citation>
    <scope>NUCLEOTIDE SEQUENCE [LARGE SCALE GENOMIC DNA]</scope>
    <source>
        <strain evidence="2">ATCC 27775 / DSM 1100 / LMG 10767 / O</strain>
    </source>
</reference>
<accession>F4L0Q2</accession>
<keyword evidence="2" id="KW-1185">Reference proteome</keyword>
<dbReference type="HOGENOM" id="CLU_911434_0_0_10"/>
<dbReference type="InterPro" id="IPR026444">
    <property type="entry name" value="Secre_tail"/>
</dbReference>
<dbReference type="RefSeq" id="WP_013764088.1">
    <property type="nucleotide sequence ID" value="NC_015510.1"/>
</dbReference>
<evidence type="ECO:0000313" key="1">
    <source>
        <dbReference type="EMBL" id="AEE49534.1"/>
    </source>
</evidence>
<name>F4L0Q2_HALH1</name>
<dbReference type="STRING" id="760192.Halhy_1645"/>
<dbReference type="KEGG" id="hhy:Halhy_1645"/>
<dbReference type="NCBIfam" id="TIGR04183">
    <property type="entry name" value="Por_Secre_tail"/>
    <property type="match status" value="1"/>
</dbReference>
<sequence length="305" mass="34032">MGKNASAYPGAELVVVDAIRETYFNVTNTHVENMGYAGVDPFGLGLNARFKLLPAYTERRSPMNFFDIKVANTAIIQGFAVGELPEVVKKNLPTSATLIDSIRVRLAFSRNDVVDAFGTLKLPFAQYNVLREKRTEYISTRIDVHTFLGWLDATDLIVNQNASFASVLGVDTLVSHHFFNNTTKEIIAQLNFNTAQNQITSVRFKAPPRATVPVREVQPPTAQLQVIPNPVDEEIQLSFVPLISGQLRIEIHDALGRRLKASQVQVVQQQKMRWQIPGHDLPNGMYTLVLSTADRLETVPLVVQH</sequence>
<dbReference type="EMBL" id="CP002691">
    <property type="protein sequence ID" value="AEE49534.1"/>
    <property type="molecule type" value="Genomic_DNA"/>
</dbReference>
<dbReference type="AlphaFoldDB" id="F4L0Q2"/>
<evidence type="ECO:0008006" key="3">
    <source>
        <dbReference type="Google" id="ProtNLM"/>
    </source>
</evidence>
<protein>
    <recommendedName>
        <fullName evidence="3">Secretion system C-terminal sorting domain-containing protein</fullName>
    </recommendedName>
</protein>
<evidence type="ECO:0000313" key="2">
    <source>
        <dbReference type="Proteomes" id="UP000008461"/>
    </source>
</evidence>
<organism evidence="1 2">
    <name type="scientific">Haliscomenobacter hydrossis (strain ATCC 27775 / DSM 1100 / LMG 10767 / O)</name>
    <dbReference type="NCBI Taxonomy" id="760192"/>
    <lineage>
        <taxon>Bacteria</taxon>
        <taxon>Pseudomonadati</taxon>
        <taxon>Bacteroidota</taxon>
        <taxon>Saprospiria</taxon>
        <taxon>Saprospirales</taxon>
        <taxon>Haliscomenobacteraceae</taxon>
        <taxon>Haliscomenobacter</taxon>
    </lineage>
</organism>
<dbReference type="Proteomes" id="UP000008461">
    <property type="component" value="Chromosome"/>
</dbReference>
<reference key="2">
    <citation type="submission" date="2011-04" db="EMBL/GenBank/DDBJ databases">
        <title>Complete sequence of chromosome of Haliscomenobacter hydrossis DSM 1100.</title>
        <authorList>
            <consortium name="US DOE Joint Genome Institute (JGI-PGF)"/>
            <person name="Lucas S."/>
            <person name="Han J."/>
            <person name="Lapidus A."/>
            <person name="Bruce D."/>
            <person name="Goodwin L."/>
            <person name="Pitluck S."/>
            <person name="Peters L."/>
            <person name="Kyrpides N."/>
            <person name="Mavromatis K."/>
            <person name="Ivanova N."/>
            <person name="Ovchinnikova G."/>
            <person name="Pagani I."/>
            <person name="Daligault H."/>
            <person name="Detter J.C."/>
            <person name="Han C."/>
            <person name="Land M."/>
            <person name="Hauser L."/>
            <person name="Markowitz V."/>
            <person name="Cheng J.-F."/>
            <person name="Hugenholtz P."/>
            <person name="Woyke T."/>
            <person name="Wu D."/>
            <person name="Verbarg S."/>
            <person name="Frueling A."/>
            <person name="Brambilla E."/>
            <person name="Klenk H.-P."/>
            <person name="Eisen J.A."/>
        </authorList>
    </citation>
    <scope>NUCLEOTIDE SEQUENCE</scope>
    <source>
        <strain>DSM 1100</strain>
    </source>
</reference>